<dbReference type="InterPro" id="IPR011055">
    <property type="entry name" value="Dup_hybrid_motif"/>
</dbReference>
<evidence type="ECO:0000256" key="1">
    <source>
        <dbReference type="SAM" id="SignalP"/>
    </source>
</evidence>
<dbReference type="PANTHER" id="PTHR21666">
    <property type="entry name" value="PEPTIDASE-RELATED"/>
    <property type="match status" value="1"/>
</dbReference>
<organism evidence="4 5">
    <name type="scientific">Cognatilysobacter lacus</name>
    <dbReference type="NCBI Taxonomy" id="1643323"/>
    <lineage>
        <taxon>Bacteria</taxon>
        <taxon>Pseudomonadati</taxon>
        <taxon>Pseudomonadota</taxon>
        <taxon>Gammaproteobacteria</taxon>
        <taxon>Lysobacterales</taxon>
        <taxon>Lysobacteraceae</taxon>
        <taxon>Cognatilysobacter</taxon>
    </lineage>
</organism>
<evidence type="ECO:0000259" key="3">
    <source>
        <dbReference type="Pfam" id="PF13511"/>
    </source>
</evidence>
<dbReference type="Gene3D" id="2.70.70.10">
    <property type="entry name" value="Glucose Permease (Domain IIA)"/>
    <property type="match status" value="1"/>
</dbReference>
<dbReference type="EMBL" id="VTRV01000003">
    <property type="protein sequence ID" value="TZF91746.1"/>
    <property type="molecule type" value="Genomic_DNA"/>
</dbReference>
<name>A0A5D8ZB19_9GAMM</name>
<protein>
    <submittedName>
        <fullName evidence="4">M23 family metallopeptidase</fullName>
    </submittedName>
</protein>
<gene>
    <name evidence="4" type="ORF">FW784_00405</name>
</gene>
<keyword evidence="1" id="KW-0732">Signal</keyword>
<keyword evidence="5" id="KW-1185">Reference proteome</keyword>
<reference evidence="4 5" key="1">
    <citation type="submission" date="2019-08" db="EMBL/GenBank/DDBJ databases">
        <title>Draft genome sequence of Lysobacter sp. UKS-15.</title>
        <authorList>
            <person name="Im W.-T."/>
        </authorList>
    </citation>
    <scope>NUCLEOTIDE SEQUENCE [LARGE SCALE GENOMIC DNA]</scope>
    <source>
        <strain evidence="4 5">UKS-15</strain>
    </source>
</reference>
<feature type="signal peptide" evidence="1">
    <location>
        <begin position="1"/>
        <end position="22"/>
    </location>
</feature>
<dbReference type="CDD" id="cd12797">
    <property type="entry name" value="M23_peptidase"/>
    <property type="match status" value="1"/>
</dbReference>
<dbReference type="Proteomes" id="UP000323164">
    <property type="component" value="Unassembled WGS sequence"/>
</dbReference>
<dbReference type="InterPro" id="IPR016047">
    <property type="entry name" value="M23ase_b-sheet_dom"/>
</dbReference>
<dbReference type="GO" id="GO:0004222">
    <property type="term" value="F:metalloendopeptidase activity"/>
    <property type="evidence" value="ECO:0007669"/>
    <property type="project" value="TreeGrafter"/>
</dbReference>
<comment type="caution">
    <text evidence="4">The sequence shown here is derived from an EMBL/GenBank/DDBJ whole genome shotgun (WGS) entry which is preliminary data.</text>
</comment>
<proteinExistence type="predicted"/>
<feature type="domain" description="DUF4124" evidence="3">
    <location>
        <begin position="13"/>
        <end position="64"/>
    </location>
</feature>
<evidence type="ECO:0000259" key="2">
    <source>
        <dbReference type="Pfam" id="PF01551"/>
    </source>
</evidence>
<dbReference type="Pfam" id="PF13511">
    <property type="entry name" value="DUF4124"/>
    <property type="match status" value="1"/>
</dbReference>
<accession>A0A5D8ZB19</accession>
<dbReference type="OrthoDB" id="9809488at2"/>
<feature type="domain" description="M23ase beta-sheet core" evidence="2">
    <location>
        <begin position="183"/>
        <end position="283"/>
    </location>
</feature>
<sequence length="307" mass="33044">MRALIPTLVAAICLLALPFAQAGKVYRWVDAHGVAHYGDHAPATATAPRAHVRVSNVADASDPSPIAVLRRASSGSGIQAIAENRLAGPVEVRLAFSRDNNMRADPDLPVSTTVPASRRSVIAYLEALDPAQPGDFELTMDAVPGDPRARPQDVEYLLPLRMRGWHIEQGFGGSFSHDDEQNRYAIDLAAPIGTPVLAARDGVVMQVESDFARAGLDRERYAGRANLIRILHDDGTMAMYAHLKAEGVLVRLGQRVQAGQVIGLSGNTGFTSGPHLHFSVQANRGMRLESIRFRMRGPQGPLNLGGI</sequence>
<dbReference type="Pfam" id="PF01551">
    <property type="entry name" value="Peptidase_M23"/>
    <property type="match status" value="1"/>
</dbReference>
<dbReference type="AlphaFoldDB" id="A0A5D8ZB19"/>
<dbReference type="InterPro" id="IPR050570">
    <property type="entry name" value="Cell_wall_metabolism_enzyme"/>
</dbReference>
<dbReference type="SUPFAM" id="SSF51261">
    <property type="entry name" value="Duplicated hybrid motif"/>
    <property type="match status" value="1"/>
</dbReference>
<evidence type="ECO:0000313" key="5">
    <source>
        <dbReference type="Proteomes" id="UP000323164"/>
    </source>
</evidence>
<feature type="chain" id="PRO_5023015297" evidence="1">
    <location>
        <begin position="23"/>
        <end position="307"/>
    </location>
</feature>
<dbReference type="InterPro" id="IPR025392">
    <property type="entry name" value="DUF4124"/>
</dbReference>
<evidence type="ECO:0000313" key="4">
    <source>
        <dbReference type="EMBL" id="TZF91746.1"/>
    </source>
</evidence>
<dbReference type="PANTHER" id="PTHR21666:SF294">
    <property type="entry name" value="PEPTIDASE M23"/>
    <property type="match status" value="1"/>
</dbReference>
<dbReference type="RefSeq" id="WP_149351392.1">
    <property type="nucleotide sequence ID" value="NZ_VTRV01000003.1"/>
</dbReference>